<evidence type="ECO:0000256" key="6">
    <source>
        <dbReference type="ARBA" id="ARBA00023235"/>
    </source>
</evidence>
<evidence type="ECO:0000256" key="2">
    <source>
        <dbReference type="ARBA" id="ARBA00010231"/>
    </source>
</evidence>
<dbReference type="GO" id="GO:0000287">
    <property type="term" value="F:magnesium ion binding"/>
    <property type="evidence" value="ECO:0007669"/>
    <property type="project" value="InterPro"/>
</dbReference>
<dbReference type="SUPFAM" id="SSF53738">
    <property type="entry name" value="Phosphoglucomutase, first 3 domains"/>
    <property type="match status" value="3"/>
</dbReference>
<comment type="cofactor">
    <cofactor evidence="1">
        <name>Mg(2+)</name>
        <dbReference type="ChEBI" id="CHEBI:18420"/>
    </cofactor>
</comment>
<dbReference type="CDD" id="cd03089">
    <property type="entry name" value="PMM_PGM"/>
    <property type="match status" value="1"/>
</dbReference>
<evidence type="ECO:0000259" key="9">
    <source>
        <dbReference type="Pfam" id="PF02878"/>
    </source>
</evidence>
<dbReference type="GO" id="GO:0005975">
    <property type="term" value="P:carbohydrate metabolic process"/>
    <property type="evidence" value="ECO:0007669"/>
    <property type="project" value="InterPro"/>
</dbReference>
<dbReference type="Pfam" id="PF02880">
    <property type="entry name" value="PGM_PMM_III"/>
    <property type="match status" value="1"/>
</dbReference>
<evidence type="ECO:0000256" key="7">
    <source>
        <dbReference type="RuleBase" id="RU004326"/>
    </source>
</evidence>
<evidence type="ECO:0000256" key="3">
    <source>
        <dbReference type="ARBA" id="ARBA00022553"/>
    </source>
</evidence>
<dbReference type="InterPro" id="IPR005846">
    <property type="entry name" value="A-D-PHexomutase_a/b/a-III"/>
</dbReference>
<dbReference type="Pfam" id="PF02878">
    <property type="entry name" value="PGM_PMM_I"/>
    <property type="match status" value="1"/>
</dbReference>
<dbReference type="Gene3D" id="3.30.310.50">
    <property type="entry name" value="Alpha-D-phosphohexomutase, C-terminal domain"/>
    <property type="match status" value="1"/>
</dbReference>
<dbReference type="PROSITE" id="PS00710">
    <property type="entry name" value="PGM_PMM"/>
    <property type="match status" value="1"/>
</dbReference>
<reference evidence="12 13" key="1">
    <citation type="journal article" date="2016" name="Int. J. Syst. Evol. Microbiol.">
        <title>Chitinibacter fontanus sp. nov., isolated from a spring.</title>
        <authorList>
            <person name="Sheu S.Y."/>
            <person name="Li Y.S."/>
            <person name="Young C.C."/>
            <person name="Chen W.M."/>
        </authorList>
    </citation>
    <scope>NUCLEOTIDE SEQUENCE [LARGE SCALE GENOMIC DNA]</scope>
    <source>
        <strain evidence="12 13">STM-7</strain>
    </source>
</reference>
<dbReference type="RefSeq" id="WP_180308552.1">
    <property type="nucleotide sequence ID" value="NZ_CP058952.1"/>
</dbReference>
<feature type="domain" description="Alpha-D-phosphohexomutase C-terminal" evidence="8">
    <location>
        <begin position="384"/>
        <end position="441"/>
    </location>
</feature>
<name>A0A7D5ZD12_9NEIS</name>
<dbReference type="InterPro" id="IPR036900">
    <property type="entry name" value="A-D-PHexomutase_C_sf"/>
</dbReference>
<keyword evidence="6" id="KW-0413">Isomerase</keyword>
<evidence type="ECO:0000259" key="11">
    <source>
        <dbReference type="Pfam" id="PF02880"/>
    </source>
</evidence>
<organism evidence="12 13">
    <name type="scientific">Chitinibacter fontanus</name>
    <dbReference type="NCBI Taxonomy" id="1737446"/>
    <lineage>
        <taxon>Bacteria</taxon>
        <taxon>Pseudomonadati</taxon>
        <taxon>Pseudomonadota</taxon>
        <taxon>Betaproteobacteria</taxon>
        <taxon>Neisseriales</taxon>
        <taxon>Chitinibacteraceae</taxon>
        <taxon>Chitinibacter</taxon>
    </lineage>
</organism>
<dbReference type="SUPFAM" id="SSF55957">
    <property type="entry name" value="Phosphoglucomutase, C-terminal domain"/>
    <property type="match status" value="1"/>
</dbReference>
<evidence type="ECO:0000256" key="4">
    <source>
        <dbReference type="ARBA" id="ARBA00022723"/>
    </source>
</evidence>
<evidence type="ECO:0000256" key="1">
    <source>
        <dbReference type="ARBA" id="ARBA00001946"/>
    </source>
</evidence>
<dbReference type="InterPro" id="IPR005844">
    <property type="entry name" value="A-D-PHexomutase_a/b/a-I"/>
</dbReference>
<dbReference type="InterPro" id="IPR005843">
    <property type="entry name" value="A-D-PHexomutase_C"/>
</dbReference>
<keyword evidence="3" id="KW-0597">Phosphoprotein</keyword>
<evidence type="ECO:0000259" key="8">
    <source>
        <dbReference type="Pfam" id="PF00408"/>
    </source>
</evidence>
<accession>A0A7D5ZD12</accession>
<dbReference type="InterPro" id="IPR005841">
    <property type="entry name" value="Alpha-D-phosphohexomutase_SF"/>
</dbReference>
<gene>
    <name evidence="12" type="ORF">HZU75_07740</name>
</gene>
<dbReference type="InterPro" id="IPR016055">
    <property type="entry name" value="A-D-PHexomutase_a/b/a-I/II/III"/>
</dbReference>
<keyword evidence="5 7" id="KW-0460">Magnesium</keyword>
<dbReference type="PANTHER" id="PTHR43771">
    <property type="entry name" value="PHOSPHOMANNOMUTASE"/>
    <property type="match status" value="1"/>
</dbReference>
<sequence>MSRVPAAIFKAYDVRGPVSLLTPEVAYWVGRAVGAQAIARNIRSIALAGDGRLSTPELMAAMQRGLVEAGVLVCNLGMACTPLLYFAAKYHADASGIMITGSHNPPEYNGIKLVLGGETIDGSALQALREQIEADQLPVLAGGAASEMDAYPAYLAVLKQDVQINQPLKIVIDCGNGAPGAIAPQLFRALGCKVIELYCEVDGHFPNHHPDPQVVDNLRELRASVLEQGADLGIAFDGDGDRLGVVTRTGQMIPGDRLLMIFASVVLAQNSGHVLYDVKSSRSVAQWVQQLGGTSEAIPTGHSHMKRKLKQSKALLAGELSGHFAFAGWDVDDALYAAARLLAAVSAGLDLDAELVRLPQCLATHELQIPLSGAGHILVKDIAAKAQFPSATAISFVDGLRIEYADGFGLIRASNTTPVLTLRIEADEAQALRRIEQELAAAIAPLPFPTYTVE</sequence>
<evidence type="ECO:0000313" key="12">
    <source>
        <dbReference type="EMBL" id="QLI81426.1"/>
    </source>
</evidence>
<evidence type="ECO:0000256" key="5">
    <source>
        <dbReference type="ARBA" id="ARBA00022842"/>
    </source>
</evidence>
<dbReference type="GO" id="GO:0016868">
    <property type="term" value="F:intramolecular phosphotransferase activity"/>
    <property type="evidence" value="ECO:0007669"/>
    <property type="project" value="InterPro"/>
</dbReference>
<keyword evidence="4 7" id="KW-0479">Metal-binding</keyword>
<dbReference type="Pfam" id="PF00408">
    <property type="entry name" value="PGM_PMM_IV"/>
    <property type="match status" value="1"/>
</dbReference>
<dbReference type="Gene3D" id="3.40.120.10">
    <property type="entry name" value="Alpha-D-Glucose-1,6-Bisphosphate, subunit A, domain 3"/>
    <property type="match status" value="3"/>
</dbReference>
<dbReference type="Pfam" id="PF02879">
    <property type="entry name" value="PGM_PMM_II"/>
    <property type="match status" value="1"/>
</dbReference>
<feature type="domain" description="Alpha-D-phosphohexomutase alpha/beta/alpha" evidence="10">
    <location>
        <begin position="154"/>
        <end position="250"/>
    </location>
</feature>
<dbReference type="InterPro" id="IPR016066">
    <property type="entry name" value="A-D-PHexomutase_CS"/>
</dbReference>
<dbReference type="PRINTS" id="PR00509">
    <property type="entry name" value="PGMPMM"/>
</dbReference>
<feature type="domain" description="Alpha-D-phosphohexomutase alpha/beta/alpha" evidence="11">
    <location>
        <begin position="255"/>
        <end position="347"/>
    </location>
</feature>
<comment type="similarity">
    <text evidence="2 7">Belongs to the phosphohexose mutase family.</text>
</comment>
<evidence type="ECO:0000259" key="10">
    <source>
        <dbReference type="Pfam" id="PF02879"/>
    </source>
</evidence>
<keyword evidence="13" id="KW-1185">Reference proteome</keyword>
<evidence type="ECO:0000313" key="13">
    <source>
        <dbReference type="Proteomes" id="UP000510822"/>
    </source>
</evidence>
<proteinExistence type="inferred from homology"/>
<dbReference type="KEGG" id="cfon:HZU75_07740"/>
<dbReference type="PANTHER" id="PTHR43771:SF2">
    <property type="entry name" value="PHOSPHOMANNOMUTASE_PHOSPHOGLUCOMUTASE"/>
    <property type="match status" value="1"/>
</dbReference>
<dbReference type="AlphaFoldDB" id="A0A7D5ZD12"/>
<protein>
    <submittedName>
        <fullName evidence="12">Phosphomannomutase/phosphoglucomutase</fullName>
    </submittedName>
</protein>
<feature type="domain" description="Alpha-D-phosphohexomutase alpha/beta/alpha" evidence="9">
    <location>
        <begin position="8"/>
        <end position="135"/>
    </location>
</feature>
<dbReference type="Proteomes" id="UP000510822">
    <property type="component" value="Chromosome"/>
</dbReference>
<dbReference type="EMBL" id="CP058952">
    <property type="protein sequence ID" value="QLI81426.1"/>
    <property type="molecule type" value="Genomic_DNA"/>
</dbReference>
<dbReference type="InterPro" id="IPR005845">
    <property type="entry name" value="A-D-PHexomutase_a/b/a-II"/>
</dbReference>